<evidence type="ECO:0000256" key="5">
    <source>
        <dbReference type="ARBA" id="ARBA00022840"/>
    </source>
</evidence>
<dbReference type="PANTHER" id="PTHR11669:SF20">
    <property type="entry name" value="REPLICATION FACTOR C SUBUNIT 4"/>
    <property type="match status" value="1"/>
</dbReference>
<dbReference type="AlphaFoldDB" id="A0A8T4KSU0"/>
<reference evidence="9" key="2">
    <citation type="submission" date="2021-05" db="EMBL/GenBank/DDBJ databases">
        <title>Protein family content uncovers lineage relationships and bacterial pathway maintenance mechanisms in DPANN archaea.</title>
        <authorList>
            <person name="Castelle C.J."/>
            <person name="Meheust R."/>
            <person name="Jaffe A.L."/>
            <person name="Seitz K."/>
            <person name="Gong X."/>
            <person name="Baker B.J."/>
            <person name="Banfield J.F."/>
        </authorList>
    </citation>
    <scope>NUCLEOTIDE SEQUENCE</scope>
    <source>
        <strain evidence="9">RIFCSPHIGHO2_01_FULL_AR10_44_11</strain>
    </source>
</reference>
<dbReference type="SUPFAM" id="SSF52540">
    <property type="entry name" value="P-loop containing nucleoside triphosphate hydrolases"/>
    <property type="match status" value="1"/>
</dbReference>
<evidence type="ECO:0000256" key="2">
    <source>
        <dbReference type="ARBA" id="ARBA00014164"/>
    </source>
</evidence>
<evidence type="ECO:0000256" key="6">
    <source>
        <dbReference type="ARBA" id="ARBA00031749"/>
    </source>
</evidence>
<proteinExistence type="inferred from homology"/>
<dbReference type="InterPro" id="IPR013748">
    <property type="entry name" value="Rep_factorC_C"/>
</dbReference>
<dbReference type="Pfam" id="PF08542">
    <property type="entry name" value="Rep_fac_C"/>
    <property type="match status" value="1"/>
</dbReference>
<dbReference type="CDD" id="cd00009">
    <property type="entry name" value="AAA"/>
    <property type="match status" value="1"/>
</dbReference>
<comment type="subunit">
    <text evidence="7">Heteromultimer composed of small subunits (RfcS) and large subunits (RfcL).</text>
</comment>
<dbReference type="HAMAP" id="MF_01509">
    <property type="entry name" value="RfcS"/>
    <property type="match status" value="1"/>
</dbReference>
<accession>A0A8T4KSU0</accession>
<dbReference type="NCBIfam" id="NF001679">
    <property type="entry name" value="PRK00440.1"/>
    <property type="match status" value="1"/>
</dbReference>
<dbReference type="GO" id="GO:0005663">
    <property type="term" value="C:DNA replication factor C complex"/>
    <property type="evidence" value="ECO:0007669"/>
    <property type="project" value="InterPro"/>
</dbReference>
<evidence type="ECO:0000256" key="7">
    <source>
        <dbReference type="HAMAP-Rule" id="MF_01509"/>
    </source>
</evidence>
<dbReference type="CDD" id="cd18140">
    <property type="entry name" value="HLD_clamp_RFC"/>
    <property type="match status" value="1"/>
</dbReference>
<dbReference type="FunFam" id="1.20.272.10:FF:000029">
    <property type="entry name" value="Replication factor C small subunit"/>
    <property type="match status" value="1"/>
</dbReference>
<dbReference type="GO" id="GO:0003689">
    <property type="term" value="F:DNA clamp loader activity"/>
    <property type="evidence" value="ECO:0007669"/>
    <property type="project" value="UniProtKB-UniRule"/>
</dbReference>
<dbReference type="InterPro" id="IPR047854">
    <property type="entry name" value="RFC_lid"/>
</dbReference>
<protein>
    <recommendedName>
        <fullName evidence="2 7">Replication factor C small subunit</fullName>
        <shortName evidence="7">RFC small subunit</shortName>
    </recommendedName>
    <alternativeName>
        <fullName evidence="6 7">Clamp loader small subunit</fullName>
    </alternativeName>
</protein>
<feature type="domain" description="AAA+ ATPase" evidence="8">
    <location>
        <begin position="38"/>
        <end position="161"/>
    </location>
</feature>
<dbReference type="PANTHER" id="PTHR11669">
    <property type="entry name" value="REPLICATION FACTOR C / DNA POLYMERASE III GAMMA-TAU SUBUNIT"/>
    <property type="match status" value="1"/>
</dbReference>
<dbReference type="GO" id="GO:0006281">
    <property type="term" value="P:DNA repair"/>
    <property type="evidence" value="ECO:0007669"/>
    <property type="project" value="TreeGrafter"/>
</dbReference>
<dbReference type="InterPro" id="IPR003959">
    <property type="entry name" value="ATPase_AAA_core"/>
</dbReference>
<comment type="similarity">
    <text evidence="1 7">Belongs to the activator 1 small subunits family. RfcS subfamily.</text>
</comment>
<name>A0A8T4KSU0_9ARCH</name>
<dbReference type="Gene3D" id="1.20.272.10">
    <property type="match status" value="1"/>
</dbReference>
<dbReference type="InterPro" id="IPR050238">
    <property type="entry name" value="DNA_Rep/Repair_Clamp_Loader"/>
</dbReference>
<evidence type="ECO:0000256" key="1">
    <source>
        <dbReference type="ARBA" id="ARBA00009668"/>
    </source>
</evidence>
<keyword evidence="3 7" id="KW-0235">DNA replication</keyword>
<evidence type="ECO:0000313" key="10">
    <source>
        <dbReference type="Proteomes" id="UP000677687"/>
    </source>
</evidence>
<evidence type="ECO:0000256" key="4">
    <source>
        <dbReference type="ARBA" id="ARBA00022741"/>
    </source>
</evidence>
<dbReference type="InterPro" id="IPR003593">
    <property type="entry name" value="AAA+_ATPase"/>
</dbReference>
<dbReference type="Gene3D" id="1.10.8.60">
    <property type="match status" value="1"/>
</dbReference>
<dbReference type="InterPro" id="IPR023748">
    <property type="entry name" value="Rep_factor-C_ssu_arc"/>
</dbReference>
<evidence type="ECO:0000259" key="8">
    <source>
        <dbReference type="SMART" id="SM00382"/>
    </source>
</evidence>
<dbReference type="GO" id="GO:0005524">
    <property type="term" value="F:ATP binding"/>
    <property type="evidence" value="ECO:0007669"/>
    <property type="project" value="UniProtKB-UniRule"/>
</dbReference>
<dbReference type="GO" id="GO:0003677">
    <property type="term" value="F:DNA binding"/>
    <property type="evidence" value="ECO:0007669"/>
    <property type="project" value="InterPro"/>
</dbReference>
<dbReference type="InterPro" id="IPR008921">
    <property type="entry name" value="DNA_pol3_clamp-load_cplx_C"/>
</dbReference>
<sequence>MIADNLPWVEKYRPQRLNDIIGHDEIVKRLEAYVRNRNMPNLMFSGPAGTGKTSAAVALSRELYGNETGRNFLELNASDERGIDVVRSTIKDFARTLAFNTEFKIIFLDESDALTADAQQALRRTMERYTKTCRFVLSCNYSSRIIEPLQSRCVLFRFKPLSSRHIEEKLQDIAGKEALQMDEKAVKAMIYVSEGDLRKAVNILQAGASLGKKIDEDTIYNVASRAKPVEIQEMINLILKHNFLEARQKLDALLYEHGMSGEDIIVQLYRELLEMPETEIDSKTKIELIDIIGEYNFRIVEGANERIQLEALLAQFMKYAGK</sequence>
<keyword evidence="4 7" id="KW-0547">Nucleotide-binding</keyword>
<dbReference type="Proteomes" id="UP000677687">
    <property type="component" value="Unassembled WGS sequence"/>
</dbReference>
<keyword evidence="5 7" id="KW-0067">ATP-binding</keyword>
<evidence type="ECO:0000256" key="3">
    <source>
        <dbReference type="ARBA" id="ARBA00022705"/>
    </source>
</evidence>
<dbReference type="FunFam" id="3.40.50.300:FF:000129">
    <property type="entry name" value="Replication factor C subunit 5"/>
    <property type="match status" value="1"/>
</dbReference>
<reference evidence="9" key="1">
    <citation type="submission" date="2021-03" db="EMBL/GenBank/DDBJ databases">
        <authorList>
            <person name="Jaffe A."/>
        </authorList>
    </citation>
    <scope>NUCLEOTIDE SEQUENCE</scope>
    <source>
        <strain evidence="9">RIFCSPHIGHO2_01_FULL_AR10_44_11</strain>
    </source>
</reference>
<comment type="caution">
    <text evidence="9">The sequence shown here is derived from an EMBL/GenBank/DDBJ whole genome shotgun (WGS) entry which is preliminary data.</text>
</comment>
<comment type="function">
    <text evidence="7">Part of the RFC clamp loader complex which loads the PCNA sliding clamp onto DNA.</text>
</comment>
<dbReference type="InterPro" id="IPR027417">
    <property type="entry name" value="P-loop_NTPase"/>
</dbReference>
<dbReference type="SUPFAM" id="SSF48019">
    <property type="entry name" value="post-AAA+ oligomerization domain-like"/>
    <property type="match status" value="1"/>
</dbReference>
<dbReference type="GO" id="GO:0006261">
    <property type="term" value="P:DNA-templated DNA replication"/>
    <property type="evidence" value="ECO:0007669"/>
    <property type="project" value="TreeGrafter"/>
</dbReference>
<feature type="binding site" evidence="7">
    <location>
        <begin position="46"/>
        <end position="53"/>
    </location>
    <ligand>
        <name>ATP</name>
        <dbReference type="ChEBI" id="CHEBI:30616"/>
    </ligand>
</feature>
<organism evidence="9 10">
    <name type="scientific">Candidatus Iainarchaeum sp</name>
    <dbReference type="NCBI Taxonomy" id="3101447"/>
    <lineage>
        <taxon>Archaea</taxon>
        <taxon>Candidatus Iainarchaeota</taxon>
        <taxon>Candidatus Iainarchaeia</taxon>
        <taxon>Candidatus Iainarchaeales</taxon>
        <taxon>Candidatus Iainarchaeaceae</taxon>
        <taxon>Candidatus Iainarchaeum</taxon>
    </lineage>
</organism>
<dbReference type="Pfam" id="PF00004">
    <property type="entry name" value="AAA"/>
    <property type="match status" value="1"/>
</dbReference>
<dbReference type="SMART" id="SM00382">
    <property type="entry name" value="AAA"/>
    <property type="match status" value="1"/>
</dbReference>
<dbReference type="EMBL" id="JAGVWD010000033">
    <property type="protein sequence ID" value="MBS3057431.1"/>
    <property type="molecule type" value="Genomic_DNA"/>
</dbReference>
<dbReference type="GO" id="GO:0016887">
    <property type="term" value="F:ATP hydrolysis activity"/>
    <property type="evidence" value="ECO:0007669"/>
    <property type="project" value="InterPro"/>
</dbReference>
<dbReference type="Gene3D" id="3.40.50.300">
    <property type="entry name" value="P-loop containing nucleotide triphosphate hydrolases"/>
    <property type="match status" value="1"/>
</dbReference>
<gene>
    <name evidence="7" type="primary">rfcS</name>
    <name evidence="9" type="ORF">J4415_02275</name>
</gene>
<evidence type="ECO:0000313" key="9">
    <source>
        <dbReference type="EMBL" id="MBS3057431.1"/>
    </source>
</evidence>